<sequence length="40" mass="4891">MSFEFLRYLIKPRLENNMVAKRLQLLRTKLGLIRLWTTNI</sequence>
<accession>A0A804U5R1</accession>
<dbReference type="AlphaFoldDB" id="A0A804U5R1"/>
<dbReference type="Proteomes" id="UP000012960">
    <property type="component" value="Unplaced"/>
</dbReference>
<evidence type="ECO:0000313" key="1">
    <source>
        <dbReference type="EnsemblPlants" id="mito5_p00050.1"/>
    </source>
</evidence>
<protein>
    <submittedName>
        <fullName evidence="1">Uncharacterized protein</fullName>
    </submittedName>
</protein>
<organism evidence="1 2">
    <name type="scientific">Musa acuminata subsp. malaccensis</name>
    <name type="common">Wild banana</name>
    <name type="synonym">Musa malaccensis</name>
    <dbReference type="NCBI Taxonomy" id="214687"/>
    <lineage>
        <taxon>Eukaryota</taxon>
        <taxon>Viridiplantae</taxon>
        <taxon>Streptophyta</taxon>
        <taxon>Embryophyta</taxon>
        <taxon>Tracheophyta</taxon>
        <taxon>Spermatophyta</taxon>
        <taxon>Magnoliopsida</taxon>
        <taxon>Liliopsida</taxon>
        <taxon>Zingiberales</taxon>
        <taxon>Musaceae</taxon>
        <taxon>Musa</taxon>
    </lineage>
</organism>
<keyword evidence="2" id="KW-1185">Reference proteome</keyword>
<name>A0A804U5R1_MUSAM</name>
<dbReference type="EnsemblPlants" id="mito5_t00050.1">
    <property type="protein sequence ID" value="mito5_p00050.1"/>
    <property type="gene ID" value="mito5_g00050"/>
</dbReference>
<evidence type="ECO:0000313" key="2">
    <source>
        <dbReference type="Proteomes" id="UP000012960"/>
    </source>
</evidence>
<dbReference type="InParanoid" id="A0A804U5R1"/>
<proteinExistence type="predicted"/>
<dbReference type="Gramene" id="mito5_t00050.1">
    <property type="protein sequence ID" value="mito5_p00050.1"/>
    <property type="gene ID" value="mito5_g00050"/>
</dbReference>
<reference evidence="1" key="1">
    <citation type="submission" date="2021-05" db="UniProtKB">
        <authorList>
            <consortium name="EnsemblPlants"/>
        </authorList>
    </citation>
    <scope>IDENTIFICATION</scope>
    <source>
        <strain evidence="1">subsp. malaccensis</strain>
    </source>
</reference>